<comment type="caution">
    <text evidence="10">The sequence shown here is derived from an EMBL/GenBank/DDBJ whole genome shotgun (WGS) entry which is preliminary data.</text>
</comment>
<keyword evidence="11" id="KW-1185">Reference proteome</keyword>
<dbReference type="RefSeq" id="WP_044227460.1">
    <property type="nucleotide sequence ID" value="NZ_JRYR02000001.1"/>
</dbReference>
<evidence type="ECO:0000259" key="9">
    <source>
        <dbReference type="Pfam" id="PF01712"/>
    </source>
</evidence>
<evidence type="ECO:0000256" key="6">
    <source>
        <dbReference type="PIRSR" id="PIRSR000705-1"/>
    </source>
</evidence>
<evidence type="ECO:0000256" key="5">
    <source>
        <dbReference type="ARBA" id="ARBA00022840"/>
    </source>
</evidence>
<evidence type="ECO:0000256" key="3">
    <source>
        <dbReference type="ARBA" id="ARBA00022741"/>
    </source>
</evidence>
<gene>
    <name evidence="10" type="ORF">NH26_15225</name>
</gene>
<dbReference type="GO" id="GO:0005737">
    <property type="term" value="C:cytoplasm"/>
    <property type="evidence" value="ECO:0007669"/>
    <property type="project" value="TreeGrafter"/>
</dbReference>
<dbReference type="InterPro" id="IPR002624">
    <property type="entry name" value="DCK/DGK"/>
</dbReference>
<feature type="binding site" evidence="7">
    <location>
        <position position="79"/>
    </location>
    <ligand>
        <name>substrate</name>
    </ligand>
</feature>
<keyword evidence="5 8" id="KW-0067">ATP-binding</keyword>
<accession>A0A1S1Z3F0</accession>
<name>A0A1S1Z3F0_FLAPC</name>
<feature type="binding site" evidence="8">
    <location>
        <begin position="7"/>
        <end position="15"/>
    </location>
    <ligand>
        <name>ATP</name>
        <dbReference type="ChEBI" id="CHEBI:30616"/>
    </ligand>
</feature>
<dbReference type="Proteomes" id="UP000179797">
    <property type="component" value="Unassembled WGS sequence"/>
</dbReference>
<dbReference type="Pfam" id="PF01712">
    <property type="entry name" value="dNK"/>
    <property type="match status" value="1"/>
</dbReference>
<dbReference type="OrthoDB" id="9776634at2"/>
<feature type="binding site" evidence="7">
    <location>
        <position position="145"/>
    </location>
    <ligand>
        <name>substrate</name>
    </ligand>
</feature>
<evidence type="ECO:0000256" key="8">
    <source>
        <dbReference type="PIRSR" id="PIRSR000705-3"/>
    </source>
</evidence>
<dbReference type="Gene3D" id="3.40.50.300">
    <property type="entry name" value="P-loop containing nucleotide triphosphate hydrolases"/>
    <property type="match status" value="1"/>
</dbReference>
<dbReference type="STRING" id="915059.NH26_15225"/>
<evidence type="ECO:0000256" key="4">
    <source>
        <dbReference type="ARBA" id="ARBA00022777"/>
    </source>
</evidence>
<feature type="binding site" evidence="7">
    <location>
        <position position="54"/>
    </location>
    <ligand>
        <name>substrate</name>
    </ligand>
</feature>
<feature type="binding site" evidence="7">
    <location>
        <position position="84"/>
    </location>
    <ligand>
        <name>substrate</name>
    </ligand>
</feature>
<dbReference type="FunFam" id="3.40.50.300:FF:000659">
    <property type="entry name" value="Deoxyguanosine kinase"/>
    <property type="match status" value="1"/>
</dbReference>
<sequence>MYIAIAGNIGSGKTTLTGKLAAHFGWEPRYESADDNPYLEDFYEDMSRWAFPLQVYFLNSRFRQVMEVSRTEQPIIQDRSLYEDAKIFARQLNADNHLTDRDTETFNAVFNSVTENAPAPDLLVYLRTSVPQLLDHIRKRGREYEQSISRAYLTGLNEYYEEWISNYDQGKLLVIDMEDMDFVENDKHLQQIIGSIDAELHAQKARV</sequence>
<dbReference type="GO" id="GO:0005524">
    <property type="term" value="F:ATP binding"/>
    <property type="evidence" value="ECO:0007669"/>
    <property type="project" value="UniProtKB-KW"/>
</dbReference>
<evidence type="ECO:0000256" key="2">
    <source>
        <dbReference type="ARBA" id="ARBA00022679"/>
    </source>
</evidence>
<proteinExistence type="inferred from homology"/>
<dbReference type="PANTHER" id="PTHR10513">
    <property type="entry name" value="DEOXYNUCLEOSIDE KINASE"/>
    <property type="match status" value="1"/>
</dbReference>
<dbReference type="EMBL" id="JRYR02000001">
    <property type="protein sequence ID" value="OHX67605.1"/>
    <property type="molecule type" value="Genomic_DNA"/>
</dbReference>
<evidence type="ECO:0000313" key="10">
    <source>
        <dbReference type="EMBL" id="OHX67605.1"/>
    </source>
</evidence>
<evidence type="ECO:0000256" key="1">
    <source>
        <dbReference type="ARBA" id="ARBA00007420"/>
    </source>
</evidence>
<organism evidence="10 11">
    <name type="scientific">Flammeovirga pacifica</name>
    <dbReference type="NCBI Taxonomy" id="915059"/>
    <lineage>
        <taxon>Bacteria</taxon>
        <taxon>Pseudomonadati</taxon>
        <taxon>Bacteroidota</taxon>
        <taxon>Cytophagia</taxon>
        <taxon>Cytophagales</taxon>
        <taxon>Flammeovirgaceae</taxon>
        <taxon>Flammeovirga</taxon>
    </lineage>
</organism>
<keyword evidence="2" id="KW-0808">Transferase</keyword>
<feature type="domain" description="Deoxynucleoside kinase" evidence="9">
    <location>
        <begin position="3"/>
        <end position="196"/>
    </location>
</feature>
<protein>
    <submittedName>
        <fullName evidence="10">Deoxynucleoside kinase</fullName>
    </submittedName>
</protein>
<dbReference type="PANTHER" id="PTHR10513:SF35">
    <property type="entry name" value="DEOXYADENOSINE KINASE"/>
    <property type="match status" value="1"/>
</dbReference>
<feature type="binding site" evidence="7">
    <location>
        <position position="43"/>
    </location>
    <ligand>
        <name>substrate</name>
    </ligand>
</feature>
<comment type="similarity">
    <text evidence="1">Belongs to the DCK/DGK family.</text>
</comment>
<reference evidence="10 11" key="1">
    <citation type="journal article" date="2012" name="Int. J. Syst. Evol. Microbiol.">
        <title>Flammeovirga pacifica sp. nov., isolated from deep-sea sediment.</title>
        <authorList>
            <person name="Xu H."/>
            <person name="Fu Y."/>
            <person name="Yang N."/>
            <person name="Ding Z."/>
            <person name="Lai Q."/>
            <person name="Zeng R."/>
        </authorList>
    </citation>
    <scope>NUCLEOTIDE SEQUENCE [LARGE SCALE GENOMIC DNA]</scope>
    <source>
        <strain evidence="11">DSM 24597 / LMG 26175 / WPAGA1</strain>
    </source>
</reference>
<dbReference type="GO" id="GO:0019136">
    <property type="term" value="F:deoxynucleoside kinase activity"/>
    <property type="evidence" value="ECO:0007669"/>
    <property type="project" value="InterPro"/>
</dbReference>
<feature type="active site" description="Proton acceptor" evidence="6">
    <location>
        <position position="78"/>
    </location>
</feature>
<feature type="binding site" evidence="7">
    <location>
        <position position="31"/>
    </location>
    <ligand>
        <name>substrate</name>
    </ligand>
</feature>
<evidence type="ECO:0000313" key="11">
    <source>
        <dbReference type="Proteomes" id="UP000179797"/>
    </source>
</evidence>
<dbReference type="InterPro" id="IPR031314">
    <property type="entry name" value="DNK_dom"/>
</dbReference>
<dbReference type="AlphaFoldDB" id="A0A1S1Z3F0"/>
<keyword evidence="4 10" id="KW-0418">Kinase</keyword>
<dbReference type="PIRSF" id="PIRSF000705">
    <property type="entry name" value="DNK"/>
    <property type="match status" value="1"/>
</dbReference>
<dbReference type="CDD" id="cd01673">
    <property type="entry name" value="dNK"/>
    <property type="match status" value="1"/>
</dbReference>
<keyword evidence="3 8" id="KW-0547">Nucleotide-binding</keyword>
<evidence type="ECO:0000256" key="7">
    <source>
        <dbReference type="PIRSR" id="PIRSR000705-2"/>
    </source>
</evidence>
<dbReference type="InterPro" id="IPR050566">
    <property type="entry name" value="Deoxyribonucleoside_kinase"/>
</dbReference>
<dbReference type="InterPro" id="IPR027417">
    <property type="entry name" value="P-loop_NTPase"/>
</dbReference>
<dbReference type="SUPFAM" id="SSF52540">
    <property type="entry name" value="P-loop containing nucleoside triphosphate hydrolases"/>
    <property type="match status" value="1"/>
</dbReference>